<organism evidence="2 3">
    <name type="scientific">Aquilegia coerulea</name>
    <name type="common">Rocky mountain columbine</name>
    <dbReference type="NCBI Taxonomy" id="218851"/>
    <lineage>
        <taxon>Eukaryota</taxon>
        <taxon>Viridiplantae</taxon>
        <taxon>Streptophyta</taxon>
        <taxon>Embryophyta</taxon>
        <taxon>Tracheophyta</taxon>
        <taxon>Spermatophyta</taxon>
        <taxon>Magnoliopsida</taxon>
        <taxon>Ranunculales</taxon>
        <taxon>Ranunculaceae</taxon>
        <taxon>Thalictroideae</taxon>
        <taxon>Aquilegia</taxon>
    </lineage>
</organism>
<reference evidence="2 3" key="1">
    <citation type="submission" date="2017-09" db="EMBL/GenBank/DDBJ databases">
        <title>WGS assembly of Aquilegia coerulea Goldsmith.</title>
        <authorList>
            <person name="Hodges S."/>
            <person name="Kramer E."/>
            <person name="Nordborg M."/>
            <person name="Tomkins J."/>
            <person name="Borevitz J."/>
            <person name="Derieg N."/>
            <person name="Yan J."/>
            <person name="Mihaltcheva S."/>
            <person name="Hayes R.D."/>
            <person name="Rokhsar D."/>
        </authorList>
    </citation>
    <scope>NUCLEOTIDE SEQUENCE [LARGE SCALE GENOMIC DNA]</scope>
    <source>
        <strain evidence="3">cv. Goldsmith</strain>
    </source>
</reference>
<feature type="compositionally biased region" description="Basic and acidic residues" evidence="1">
    <location>
        <begin position="281"/>
        <end position="294"/>
    </location>
</feature>
<dbReference type="AlphaFoldDB" id="A0A2G5F8Q3"/>
<protein>
    <submittedName>
        <fullName evidence="2">Uncharacterized protein</fullName>
    </submittedName>
</protein>
<name>A0A2G5F8Q3_AQUCA</name>
<gene>
    <name evidence="2" type="ORF">AQUCO_00100092v1</name>
</gene>
<accession>A0A2G5F8Q3</accession>
<evidence type="ECO:0000313" key="3">
    <source>
        <dbReference type="Proteomes" id="UP000230069"/>
    </source>
</evidence>
<feature type="region of interest" description="Disordered" evidence="1">
    <location>
        <begin position="281"/>
        <end position="304"/>
    </location>
</feature>
<proteinExistence type="predicted"/>
<feature type="region of interest" description="Disordered" evidence="1">
    <location>
        <begin position="41"/>
        <end position="74"/>
    </location>
</feature>
<evidence type="ECO:0000313" key="2">
    <source>
        <dbReference type="EMBL" id="PIA64372.1"/>
    </source>
</evidence>
<dbReference type="InParanoid" id="A0A2G5F8Q3"/>
<keyword evidence="3" id="KW-1185">Reference proteome</keyword>
<evidence type="ECO:0000256" key="1">
    <source>
        <dbReference type="SAM" id="MobiDB-lite"/>
    </source>
</evidence>
<dbReference type="EMBL" id="KZ305018">
    <property type="protein sequence ID" value="PIA64372.1"/>
    <property type="molecule type" value="Genomic_DNA"/>
</dbReference>
<feature type="region of interest" description="Disordered" evidence="1">
    <location>
        <begin position="1"/>
        <end position="20"/>
    </location>
</feature>
<sequence>MEKADDIQSQCNDVPTRFISSKEGLGSSKILLAEKTYLASSPLEEHQTHSNEHKSASEKTPSNGPLPRVSASKIKTQTNNVKRDIYLKGPSIYETNMENTETNKQNIGRELSLFSVRKPSEVNLQQNVMHVRSQTQVSLNSQAGASGAVPIPQSSKQLKVSDARPATVKGYDSIDHVDCNKEKKLNTHKRLMEKFSGTSEAEVATVSGRILDDAVSKEHIQSVKHEEQGSRLDVLVQEKNSSEQFDCNIQHKKENIDRQETLSEELVETSEAEETTLLEHPVRTEHTHTPHHEQQGSAFSGLEESEWKTYGDNSDKLNTSENSFRNLRSLEYLGVEQEAMGSRISPDETRRLCLTTASKEMIDFVRGYGEIDQRDLESSRLEDEKKV</sequence>
<feature type="compositionally biased region" description="Basic and acidic residues" evidence="1">
    <location>
        <begin position="43"/>
        <end position="57"/>
    </location>
</feature>
<dbReference type="Proteomes" id="UP000230069">
    <property type="component" value="Unassembled WGS sequence"/>
</dbReference>